<dbReference type="AlphaFoldDB" id="A0A9P4WGN5"/>
<accession>A0A9P4WGN5</accession>
<protein>
    <submittedName>
        <fullName evidence="1">Uncharacterized protein</fullName>
    </submittedName>
</protein>
<name>A0A9P4WGN5_9PLEO</name>
<evidence type="ECO:0000313" key="2">
    <source>
        <dbReference type="Proteomes" id="UP000758155"/>
    </source>
</evidence>
<dbReference type="Proteomes" id="UP000758155">
    <property type="component" value="Unassembled WGS sequence"/>
</dbReference>
<proteinExistence type="predicted"/>
<keyword evidence="2" id="KW-1185">Reference proteome</keyword>
<dbReference type="EMBL" id="SWKV01000120">
    <property type="protein sequence ID" value="KAF3031888.1"/>
    <property type="molecule type" value="Genomic_DNA"/>
</dbReference>
<reference evidence="1" key="1">
    <citation type="submission" date="2019-04" db="EMBL/GenBank/DDBJ databases">
        <title>Sequencing of skin fungus with MAO and IRED activity.</title>
        <authorList>
            <person name="Marsaioli A.J."/>
            <person name="Bonatto J.M.C."/>
            <person name="Reis Junior O."/>
        </authorList>
    </citation>
    <scope>NUCLEOTIDE SEQUENCE</scope>
    <source>
        <strain evidence="1">28M1</strain>
    </source>
</reference>
<sequence>MKYLDAIQGIMFTHGPVLDAHEHAWYEHWAGGLWKSNMTRNAFEEERSLVRFVQDAELREDSGGQA</sequence>
<evidence type="ECO:0000313" key="1">
    <source>
        <dbReference type="EMBL" id="KAF3031888.1"/>
    </source>
</evidence>
<organism evidence="1 2">
    <name type="scientific">Didymella heteroderae</name>
    <dbReference type="NCBI Taxonomy" id="1769908"/>
    <lineage>
        <taxon>Eukaryota</taxon>
        <taxon>Fungi</taxon>
        <taxon>Dikarya</taxon>
        <taxon>Ascomycota</taxon>
        <taxon>Pezizomycotina</taxon>
        <taxon>Dothideomycetes</taxon>
        <taxon>Pleosporomycetidae</taxon>
        <taxon>Pleosporales</taxon>
        <taxon>Pleosporineae</taxon>
        <taxon>Didymellaceae</taxon>
        <taxon>Didymella</taxon>
    </lineage>
</organism>
<comment type="caution">
    <text evidence="1">The sequence shown here is derived from an EMBL/GenBank/DDBJ whole genome shotgun (WGS) entry which is preliminary data.</text>
</comment>
<gene>
    <name evidence="1" type="ORF">E8E12_003077</name>
</gene>